<protein>
    <recommendedName>
        <fullName evidence="3">BrnA antitoxin family protein</fullName>
    </recommendedName>
</protein>
<dbReference type="InterPro" id="IPR025528">
    <property type="entry name" value="BrnA_antitoxin"/>
</dbReference>
<name>A0A9X0W8R4_9GAMM</name>
<evidence type="ECO:0000313" key="2">
    <source>
        <dbReference type="Proteomes" id="UP001138768"/>
    </source>
</evidence>
<dbReference type="RefSeq" id="WP_200244126.1">
    <property type="nucleotide sequence ID" value="NZ_NRRY01000018.1"/>
</dbReference>
<evidence type="ECO:0008006" key="3">
    <source>
        <dbReference type="Google" id="ProtNLM"/>
    </source>
</evidence>
<reference evidence="1 2" key="1">
    <citation type="journal article" date="2020" name="Microorganisms">
        <title>Osmotic Adaptation and Compatible Solute Biosynthesis of Phototrophic Bacteria as Revealed from Genome Analyses.</title>
        <authorList>
            <person name="Imhoff J.F."/>
            <person name="Rahn T."/>
            <person name="Kunzel S."/>
            <person name="Keller A."/>
            <person name="Neulinger S.C."/>
        </authorList>
    </citation>
    <scope>NUCLEOTIDE SEQUENCE [LARGE SCALE GENOMIC DNA]</scope>
    <source>
        <strain evidence="1 2">DSM 25653</strain>
    </source>
</reference>
<evidence type="ECO:0000313" key="1">
    <source>
        <dbReference type="EMBL" id="MBK1619122.1"/>
    </source>
</evidence>
<accession>A0A9X0W8R4</accession>
<gene>
    <name evidence="1" type="ORF">CKO42_11895</name>
</gene>
<dbReference type="EMBL" id="NRRY01000018">
    <property type="protein sequence ID" value="MBK1619122.1"/>
    <property type="molecule type" value="Genomic_DNA"/>
</dbReference>
<proteinExistence type="predicted"/>
<sequence length="96" mass="10464">MIDAAPEKAVFDADNPPLDPEFWENAVFVAGGGPEAVKAALAERRRLRGPRKASTKIPATIPLDPDVLAGLRATGKGWQTRANAALREWLQHREHS</sequence>
<keyword evidence="2" id="KW-1185">Reference proteome</keyword>
<comment type="caution">
    <text evidence="1">The sequence shown here is derived from an EMBL/GenBank/DDBJ whole genome shotgun (WGS) entry which is preliminary data.</text>
</comment>
<dbReference type="Pfam" id="PF14384">
    <property type="entry name" value="BrnA_antitoxin"/>
    <property type="match status" value="1"/>
</dbReference>
<dbReference type="Proteomes" id="UP001138768">
    <property type="component" value="Unassembled WGS sequence"/>
</dbReference>
<organism evidence="1 2">
    <name type="scientific">Lamprobacter modestohalophilus</name>
    <dbReference type="NCBI Taxonomy" id="1064514"/>
    <lineage>
        <taxon>Bacteria</taxon>
        <taxon>Pseudomonadati</taxon>
        <taxon>Pseudomonadota</taxon>
        <taxon>Gammaproteobacteria</taxon>
        <taxon>Chromatiales</taxon>
        <taxon>Chromatiaceae</taxon>
        <taxon>Lamprobacter</taxon>
    </lineage>
</organism>
<dbReference type="AlphaFoldDB" id="A0A9X0W8R4"/>